<feature type="compositionally biased region" description="Polar residues" evidence="2">
    <location>
        <begin position="179"/>
        <end position="195"/>
    </location>
</feature>
<evidence type="ECO:0000256" key="1">
    <source>
        <dbReference type="ARBA" id="ARBA00007920"/>
    </source>
</evidence>
<feature type="transmembrane region" description="Helical" evidence="3">
    <location>
        <begin position="386"/>
        <end position="407"/>
    </location>
</feature>
<dbReference type="Pfam" id="PF05057">
    <property type="entry name" value="DUF676"/>
    <property type="match status" value="1"/>
</dbReference>
<name>A0A077R568_9BASI</name>
<dbReference type="InterPro" id="IPR044294">
    <property type="entry name" value="Lipase-like"/>
</dbReference>
<dbReference type="AlphaFoldDB" id="A0A077R568"/>
<evidence type="ECO:0000259" key="4">
    <source>
        <dbReference type="Pfam" id="PF05057"/>
    </source>
</evidence>
<evidence type="ECO:0000313" key="5">
    <source>
        <dbReference type="EMBL" id="CDI54226.1"/>
    </source>
</evidence>
<reference evidence="5" key="1">
    <citation type="journal article" date="2014" name="Genome Biol. Evol.">
        <title>Gene Loss Rather Than Gene Gain Is Associated with a Host Jump from Monocots to Dicots in the Smut Fungus Melanopsichium pennsylvanicum.</title>
        <authorList>
            <person name="Sharma R."/>
            <person name="Mishra B."/>
            <person name="Runge F."/>
            <person name="Thines M."/>
        </authorList>
    </citation>
    <scope>NUCLEOTIDE SEQUENCE</scope>
    <source>
        <strain evidence="5">4</strain>
    </source>
</reference>
<feature type="domain" description="DUF676" evidence="4">
    <location>
        <begin position="5"/>
        <end position="314"/>
    </location>
</feature>
<feature type="region of interest" description="Disordered" evidence="2">
    <location>
        <begin position="493"/>
        <end position="520"/>
    </location>
</feature>
<proteinExistence type="inferred from homology"/>
<evidence type="ECO:0000256" key="2">
    <source>
        <dbReference type="SAM" id="MobiDB-lite"/>
    </source>
</evidence>
<feature type="region of interest" description="Disordered" evidence="2">
    <location>
        <begin position="175"/>
        <end position="195"/>
    </location>
</feature>
<dbReference type="EMBL" id="HG529608">
    <property type="protein sequence ID" value="CDI54226.1"/>
    <property type="molecule type" value="Genomic_DNA"/>
</dbReference>
<sequence length="617" mass="67645">MPALKVHLVVIHHGLWGTPQNTSFLTSTLAKYHGGTISPASASTLVPPESLDTIATHADSHPNSKRGDIRLVVLNSGVNAGDFTYDGIDWCGERLVTDVYAEVKRIEQEEEAINEGEEEDTGASRGNGEARVVKLSLIGYSLGGLIVRYAAGVMLSDGFFSMLLADQNSSSAAKKKRTQLSFQSRPTPASLSTIATPHLGITETGSTFSKVAKYVGSRSLGRSGKQLYLADRGWIPPSSTSDNTPSNSSPPASSSDALTSNAHAHAHAESQEGGMCLIEALSDPRFTFHRALRLFSRIDIYANAVADLTVPYRTASFSPHDPFVAPLHLTLTRDSDHAVLLSSYAAKVPEPEMNPMWKQVAGKLSPKNLPWILNPQRIPFTFPLNYVAWVALPVLLPIMLGLVLHKLTSDSRVSNKRVEEFERMWGLDNGHLPNDHDEAVESIKTSKHGKKGNKVIKLDKATKEKLERTRIRGLLAEVEAEVEETLREVGEDYVAEESAQSTTESTSCTSSATEQNTIESENKYNDRYIVKSNDETIPLSPLESYHIPTSETPLTQIQLRTASNLNNKSLLPQVKKHLAHFEDVLNAHAVIIVRTTTMETHRKGMGLIKAFVERFGL</sequence>
<dbReference type="PANTHER" id="PTHR12482:SF62">
    <property type="entry name" value="LIPASE ROG1-RELATED"/>
    <property type="match status" value="1"/>
</dbReference>
<evidence type="ECO:0000256" key="3">
    <source>
        <dbReference type="SAM" id="Phobius"/>
    </source>
</evidence>
<dbReference type="PANTHER" id="PTHR12482">
    <property type="entry name" value="LIPASE ROG1-RELATED-RELATED"/>
    <property type="match status" value="1"/>
</dbReference>
<protein>
    <recommendedName>
        <fullName evidence="4">DUF676 domain-containing protein</fullName>
    </recommendedName>
</protein>
<dbReference type="SUPFAM" id="SSF53474">
    <property type="entry name" value="alpha/beta-Hydrolases"/>
    <property type="match status" value="1"/>
</dbReference>
<keyword evidence="3" id="KW-0472">Membrane</keyword>
<feature type="region of interest" description="Disordered" evidence="2">
    <location>
        <begin position="234"/>
        <end position="266"/>
    </location>
</feature>
<feature type="compositionally biased region" description="Low complexity" evidence="2">
    <location>
        <begin position="496"/>
        <end position="514"/>
    </location>
</feature>
<keyword evidence="3" id="KW-0812">Transmembrane</keyword>
<accession>A0A077R568</accession>
<dbReference type="InterPro" id="IPR029058">
    <property type="entry name" value="AB_hydrolase_fold"/>
</dbReference>
<keyword evidence="3" id="KW-1133">Transmembrane helix</keyword>
<feature type="compositionally biased region" description="Low complexity" evidence="2">
    <location>
        <begin position="236"/>
        <end position="257"/>
    </location>
</feature>
<dbReference type="Gene3D" id="3.40.50.1820">
    <property type="entry name" value="alpha/beta hydrolase"/>
    <property type="match status" value="1"/>
</dbReference>
<organism evidence="5">
    <name type="scientific">Melanopsichium pennsylvanicum 4</name>
    <dbReference type="NCBI Taxonomy" id="1398559"/>
    <lineage>
        <taxon>Eukaryota</taxon>
        <taxon>Fungi</taxon>
        <taxon>Dikarya</taxon>
        <taxon>Basidiomycota</taxon>
        <taxon>Ustilaginomycotina</taxon>
        <taxon>Ustilaginomycetes</taxon>
        <taxon>Ustilaginales</taxon>
        <taxon>Ustilaginaceae</taxon>
        <taxon>Melanopsichium</taxon>
    </lineage>
</organism>
<comment type="similarity">
    <text evidence="1">Belongs to the putative lipase ROG1 family.</text>
</comment>
<dbReference type="InterPro" id="IPR007751">
    <property type="entry name" value="DUF676_lipase-like"/>
</dbReference>